<dbReference type="AlphaFoldDB" id="A0A1N7NZG8"/>
<dbReference type="RefSeq" id="WP_076452546.1">
    <property type="nucleotide sequence ID" value="NZ_FTOJ01000010.1"/>
</dbReference>
<evidence type="ECO:0000313" key="2">
    <source>
        <dbReference type="EMBL" id="SIT03609.1"/>
    </source>
</evidence>
<keyword evidence="4" id="KW-1185">Reference proteome</keyword>
<reference evidence="1 4" key="1">
    <citation type="submission" date="2016-11" db="EMBL/GenBank/DDBJ databases">
        <title>Whole genomes of Flavobacteriaceae.</title>
        <authorList>
            <person name="Stine C."/>
            <person name="Li C."/>
            <person name="Tadesse D."/>
        </authorList>
    </citation>
    <scope>NUCLEOTIDE SEQUENCE [LARGE SCALE GENOMIC DNA]</scope>
    <source>
        <strain evidence="1 4">DSM 21068</strain>
    </source>
</reference>
<gene>
    <name evidence="1" type="ORF">B0A70_10545</name>
    <name evidence="2" type="ORF">SAMN05421796_1102</name>
</gene>
<reference evidence="3" key="2">
    <citation type="submission" date="2017-01" db="EMBL/GenBank/DDBJ databases">
        <authorList>
            <person name="Varghese N."/>
            <person name="Submissions S."/>
        </authorList>
    </citation>
    <scope>NUCLEOTIDE SEQUENCE [LARGE SCALE GENOMIC DNA]</scope>
    <source>
        <strain evidence="3">DSM 21068</strain>
    </source>
</reference>
<proteinExistence type="predicted"/>
<evidence type="ECO:0000313" key="4">
    <source>
        <dbReference type="Proteomes" id="UP000238314"/>
    </source>
</evidence>
<accession>A0A1N7NZG8</accession>
<name>A0A1N7NZG8_9FLAO</name>
<dbReference type="EMBL" id="MUGO01000014">
    <property type="protein sequence ID" value="PQA92815.1"/>
    <property type="molecule type" value="Genomic_DNA"/>
</dbReference>
<evidence type="ECO:0000313" key="3">
    <source>
        <dbReference type="Proteomes" id="UP000186246"/>
    </source>
</evidence>
<protein>
    <submittedName>
        <fullName evidence="2">Uncharacterized protein</fullName>
    </submittedName>
</protein>
<organism evidence="2 3">
    <name type="scientific">Chryseobacterium piscicola</name>
    <dbReference type="NCBI Taxonomy" id="551459"/>
    <lineage>
        <taxon>Bacteria</taxon>
        <taxon>Pseudomonadati</taxon>
        <taxon>Bacteroidota</taxon>
        <taxon>Flavobacteriia</taxon>
        <taxon>Flavobacteriales</taxon>
        <taxon>Weeksellaceae</taxon>
        <taxon>Chryseobacterium group</taxon>
        <taxon>Chryseobacterium</taxon>
    </lineage>
</organism>
<reference evidence="2" key="3">
    <citation type="submission" date="2017-01" db="EMBL/GenBank/DDBJ databases">
        <authorList>
            <person name="Mah S.A."/>
            <person name="Swanson W.J."/>
            <person name="Moy G.W."/>
            <person name="Vacquier V.D."/>
        </authorList>
    </citation>
    <scope>NUCLEOTIDE SEQUENCE [LARGE SCALE GENOMIC DNA]</scope>
    <source>
        <strain evidence="2">DSM 21068</strain>
    </source>
</reference>
<dbReference type="Proteomes" id="UP000238314">
    <property type="component" value="Unassembled WGS sequence"/>
</dbReference>
<dbReference type="Proteomes" id="UP000186246">
    <property type="component" value="Unassembled WGS sequence"/>
</dbReference>
<evidence type="ECO:0000313" key="1">
    <source>
        <dbReference type="EMBL" id="PQA92815.1"/>
    </source>
</evidence>
<sequence>MNKIKFYLQRIYRLTLSFKKQEERVWKELKKLHSDADWKHGVYEKEKYIETIFEIGKEQGGAFYYMIYDGSFHCRVKILEDYPIELTTDLFILAAHFNNLLNNGVVIVNVNSHYVEYHQKRVLLIPLLYNSEIHGQLNRHYNTSKDIYSAFQRLVIEQEAPAIIIADLLKDNDAKDDETK</sequence>
<dbReference type="EMBL" id="FTOJ01000010">
    <property type="protein sequence ID" value="SIT03609.1"/>
    <property type="molecule type" value="Genomic_DNA"/>
</dbReference>